<evidence type="ECO:0000256" key="3">
    <source>
        <dbReference type="ARBA" id="ARBA00011291"/>
    </source>
</evidence>
<sequence length="51" mass="6150">MPQMAPMSWVTLYLFFSSIFIVTCVLNFFIFKYSPQSNYTSIKKLTTNWKW</sequence>
<dbReference type="InterPro" id="IPR001421">
    <property type="entry name" value="ATP8_metazoa"/>
</dbReference>
<dbReference type="EMBL" id="KX035179">
    <property type="protein sequence ID" value="AOY39958.1"/>
    <property type="molecule type" value="Genomic_DNA"/>
</dbReference>
<reference evidence="14" key="1">
    <citation type="submission" date="2016-04" db="EMBL/GenBank/DDBJ databases">
        <title>Mitochondria of Scolytid beetles.</title>
        <authorList>
            <person name="Miller K."/>
            <person name="Linard B."/>
            <person name="Vogler A.P."/>
        </authorList>
    </citation>
    <scope>NUCLEOTIDE SEQUENCE</scope>
</reference>
<keyword evidence="8 13" id="KW-1133">Transmembrane helix</keyword>
<accession>A0A343A5X9</accession>
<evidence type="ECO:0000256" key="10">
    <source>
        <dbReference type="ARBA" id="ARBA00023128"/>
    </source>
</evidence>
<evidence type="ECO:0000256" key="1">
    <source>
        <dbReference type="ARBA" id="ARBA00004304"/>
    </source>
</evidence>
<dbReference type="GO" id="GO:0045259">
    <property type="term" value="C:proton-transporting ATP synthase complex"/>
    <property type="evidence" value="ECO:0007669"/>
    <property type="project" value="UniProtKB-KW"/>
</dbReference>
<proteinExistence type="inferred from homology"/>
<keyword evidence="6 12" id="KW-0812">Transmembrane</keyword>
<feature type="transmembrane region" description="Helical" evidence="13">
    <location>
        <begin position="12"/>
        <end position="31"/>
    </location>
</feature>
<dbReference type="Pfam" id="PF00895">
    <property type="entry name" value="ATP-synt_8"/>
    <property type="match status" value="1"/>
</dbReference>
<evidence type="ECO:0000256" key="9">
    <source>
        <dbReference type="ARBA" id="ARBA00023065"/>
    </source>
</evidence>
<keyword evidence="4 12" id="KW-0813">Transport</keyword>
<evidence type="ECO:0000256" key="2">
    <source>
        <dbReference type="ARBA" id="ARBA00008892"/>
    </source>
</evidence>
<protein>
    <recommendedName>
        <fullName evidence="12">ATP synthase complex subunit 8</fullName>
    </recommendedName>
</protein>
<keyword evidence="7 12" id="KW-0375">Hydrogen ion transport</keyword>
<comment type="subunit">
    <text evidence="3">F-type ATPases have 2 components, CF(1) - the catalytic core - and CF(0) - the membrane proton channel.</text>
</comment>
<evidence type="ECO:0000256" key="7">
    <source>
        <dbReference type="ARBA" id="ARBA00022781"/>
    </source>
</evidence>
<name>A0A343A5X9_9CUCU</name>
<keyword evidence="5 12" id="KW-0138">CF(0)</keyword>
<comment type="similarity">
    <text evidence="2 12">Belongs to the ATPase protein 8 family.</text>
</comment>
<evidence type="ECO:0000313" key="14">
    <source>
        <dbReference type="EMBL" id="AOY39958.1"/>
    </source>
</evidence>
<evidence type="ECO:0000256" key="4">
    <source>
        <dbReference type="ARBA" id="ARBA00022448"/>
    </source>
</evidence>
<evidence type="ECO:0000256" key="6">
    <source>
        <dbReference type="ARBA" id="ARBA00022692"/>
    </source>
</evidence>
<dbReference type="GO" id="GO:0015986">
    <property type="term" value="P:proton motive force-driven ATP synthesis"/>
    <property type="evidence" value="ECO:0007669"/>
    <property type="project" value="InterPro"/>
</dbReference>
<keyword evidence="10 12" id="KW-0496">Mitochondrion</keyword>
<dbReference type="AlphaFoldDB" id="A0A343A5X9"/>
<dbReference type="GO" id="GO:0015078">
    <property type="term" value="F:proton transmembrane transporter activity"/>
    <property type="evidence" value="ECO:0007669"/>
    <property type="project" value="InterPro"/>
</dbReference>
<evidence type="ECO:0000256" key="8">
    <source>
        <dbReference type="ARBA" id="ARBA00022989"/>
    </source>
</evidence>
<gene>
    <name evidence="14" type="primary">atp8</name>
</gene>
<evidence type="ECO:0000256" key="12">
    <source>
        <dbReference type="RuleBase" id="RU003661"/>
    </source>
</evidence>
<organism evidence="14">
    <name type="scientific">Xyleborus sp. BMNH 1040067</name>
    <dbReference type="NCBI Taxonomy" id="1903780"/>
    <lineage>
        <taxon>Eukaryota</taxon>
        <taxon>Metazoa</taxon>
        <taxon>Ecdysozoa</taxon>
        <taxon>Arthropoda</taxon>
        <taxon>Hexapoda</taxon>
        <taxon>Insecta</taxon>
        <taxon>Pterygota</taxon>
        <taxon>Neoptera</taxon>
        <taxon>Endopterygota</taxon>
        <taxon>Coleoptera</taxon>
        <taxon>Polyphaga</taxon>
        <taxon>Cucujiformia</taxon>
        <taxon>Curculionidae</taxon>
        <taxon>Scolytinae</taxon>
        <taxon>Xyleborus</taxon>
    </lineage>
</organism>
<comment type="subcellular location">
    <subcellularLocation>
        <location evidence="1 12">Mitochondrion membrane</location>
        <topology evidence="1 12">Single-pass membrane protein</topology>
    </subcellularLocation>
</comment>
<keyword evidence="11 13" id="KW-0472">Membrane</keyword>
<evidence type="ECO:0000256" key="5">
    <source>
        <dbReference type="ARBA" id="ARBA00022547"/>
    </source>
</evidence>
<evidence type="ECO:0000256" key="11">
    <source>
        <dbReference type="ARBA" id="ARBA00023136"/>
    </source>
</evidence>
<geneLocation type="mitochondrion" evidence="14"/>
<evidence type="ECO:0000256" key="13">
    <source>
        <dbReference type="SAM" id="Phobius"/>
    </source>
</evidence>
<keyword evidence="9 12" id="KW-0406">Ion transport</keyword>
<dbReference type="GO" id="GO:0031966">
    <property type="term" value="C:mitochondrial membrane"/>
    <property type="evidence" value="ECO:0007669"/>
    <property type="project" value="UniProtKB-SubCell"/>
</dbReference>